<dbReference type="PANTHER" id="PTHR41373:SF1">
    <property type="entry name" value="PHOSPHATIDYLGLYCEROL LYSYLTRANSFERASE C-TERMINAL DOMAIN-CONTAINING PROTEIN"/>
    <property type="match status" value="1"/>
</dbReference>
<dbReference type="InterPro" id="IPR024320">
    <property type="entry name" value="LPG_synthase_C"/>
</dbReference>
<dbReference type="OrthoDB" id="9765580at2"/>
<sequence>MDLVRVESEPPVTARREPPQLVPSSACVRCDVCCRFPEADSFLRPYFTGEEITRAVAAGVDPACFPDPGGSQIALAKNPAGEGYLCPAFDPATNHCRIYDARPFDCRLYPLALMWDEAHQVVLLGWDSKCPFMVEAPPPAIARHAEDITALLATEPLLAALAAHPRLVGRFQDDVVVLRPLPALTARLKARARSRSVDPRLSPLTLSEAGRLTRALDQSGLLAADALAAYAFPYHAVWTSLLPYWWLERDQTLYLFAESADGMFMPLPPLGPRPLDRSVARAFDFMEEWNGSSPVSRIENVMTRQKDGLAPAGFSCTRKDGDYLYHAPALAALVGDRYKSQRALCNRAEREQAIELAAYTKDDQAECRGLYDRWSRQKAAGTLDAVAQLLLDDAQAAHRVVFAEAEPLGLTGLVARVEGSVAAYTFGYWLTPRTYCVLLEVADRTIPGLAQYLFRAACRGAVEQGAEYLNVMEDAGLPGLRAAKRAYHPAMMIDNWTLTRPT</sequence>
<evidence type="ECO:0000313" key="3">
    <source>
        <dbReference type="Proteomes" id="UP000069205"/>
    </source>
</evidence>
<dbReference type="Pfam" id="PF09924">
    <property type="entry name" value="LPG_synthase_C"/>
    <property type="match status" value="1"/>
</dbReference>
<reference evidence="2 3" key="1">
    <citation type="journal article" date="2015" name="Proc. Natl. Acad. Sci. U.S.A.">
        <title>Expanded metabolic versatility of ubiquitous nitrite-oxidizing bacteria from the genus Nitrospira.</title>
        <authorList>
            <person name="Koch H."/>
            <person name="Lucker S."/>
            <person name="Albertsen M."/>
            <person name="Kitzinger K."/>
            <person name="Herbold C."/>
            <person name="Spieck E."/>
            <person name="Nielsen P.H."/>
            <person name="Wagner M."/>
            <person name="Daims H."/>
        </authorList>
    </citation>
    <scope>NUCLEOTIDE SEQUENCE [LARGE SCALE GENOMIC DNA]</scope>
    <source>
        <strain evidence="2 3">NSP M-1</strain>
    </source>
</reference>
<dbReference type="Gene3D" id="3.40.630.30">
    <property type="match status" value="2"/>
</dbReference>
<dbReference type="PANTHER" id="PTHR41373">
    <property type="entry name" value="DUF2156 DOMAIN-CONTAINING PROTEIN"/>
    <property type="match status" value="1"/>
</dbReference>
<dbReference type="AlphaFoldDB" id="A0A0K2GHY4"/>
<dbReference type="InterPro" id="IPR016181">
    <property type="entry name" value="Acyl_CoA_acyltransferase"/>
</dbReference>
<dbReference type="InterPro" id="IPR005358">
    <property type="entry name" value="Puta_zinc/iron-chelating_dom"/>
</dbReference>
<dbReference type="SUPFAM" id="SSF55729">
    <property type="entry name" value="Acyl-CoA N-acyltransferases (Nat)"/>
    <property type="match status" value="2"/>
</dbReference>
<dbReference type="EMBL" id="CP011801">
    <property type="protein sequence ID" value="ALA60459.1"/>
    <property type="molecule type" value="Genomic_DNA"/>
</dbReference>
<name>A0A0K2GHY4_NITMO</name>
<dbReference type="InterPro" id="IPR016732">
    <property type="entry name" value="UCP018688"/>
</dbReference>
<dbReference type="RefSeq" id="WP_053381315.1">
    <property type="nucleotide sequence ID" value="NZ_CP011801.1"/>
</dbReference>
<organism evidence="2 3">
    <name type="scientific">Nitrospira moscoviensis</name>
    <dbReference type="NCBI Taxonomy" id="42253"/>
    <lineage>
        <taxon>Bacteria</taxon>
        <taxon>Pseudomonadati</taxon>
        <taxon>Nitrospirota</taxon>
        <taxon>Nitrospiria</taxon>
        <taxon>Nitrospirales</taxon>
        <taxon>Nitrospiraceae</taxon>
        <taxon>Nitrospira</taxon>
    </lineage>
</organism>
<keyword evidence="3" id="KW-1185">Reference proteome</keyword>
<proteinExistence type="predicted"/>
<evidence type="ECO:0000259" key="1">
    <source>
        <dbReference type="Pfam" id="PF09924"/>
    </source>
</evidence>
<gene>
    <name evidence="2" type="ORF">NITMOv2_4075</name>
</gene>
<dbReference type="STRING" id="42253.NITMOv2_4075"/>
<dbReference type="KEGG" id="nmv:NITMOv2_4075"/>
<protein>
    <recommendedName>
        <fullName evidence="1">Phosphatidylglycerol lysyltransferase C-terminal domain-containing protein</fullName>
    </recommendedName>
</protein>
<evidence type="ECO:0000313" key="2">
    <source>
        <dbReference type="EMBL" id="ALA60459.1"/>
    </source>
</evidence>
<dbReference type="Pfam" id="PF03692">
    <property type="entry name" value="CxxCxxCC"/>
    <property type="match status" value="1"/>
</dbReference>
<accession>A0A0K2GHY4</accession>
<feature type="domain" description="Phosphatidylglycerol lysyltransferase C-terminal" evidence="1">
    <location>
        <begin position="231"/>
        <end position="493"/>
    </location>
</feature>
<dbReference type="Proteomes" id="UP000069205">
    <property type="component" value="Chromosome"/>
</dbReference>
<dbReference type="PATRIC" id="fig|42253.5.peg.4023"/>